<dbReference type="EMBL" id="UGPN01000002">
    <property type="protein sequence ID" value="STY60059.1"/>
    <property type="molecule type" value="Genomic_DNA"/>
</dbReference>
<keyword evidence="2" id="KW-0378">Hydrolase</keyword>
<protein>
    <submittedName>
        <fullName evidence="2">Exonuclease V subunit gamma</fullName>
    </submittedName>
</protein>
<dbReference type="Proteomes" id="UP000254802">
    <property type="component" value="Unassembled WGS sequence"/>
</dbReference>
<dbReference type="GO" id="GO:0004527">
    <property type="term" value="F:exonuclease activity"/>
    <property type="evidence" value="ECO:0007669"/>
    <property type="project" value="UniProtKB-KW"/>
</dbReference>
<name>A0A378MXJ8_MANHA</name>
<proteinExistence type="predicted"/>
<dbReference type="InterPro" id="IPR041500">
    <property type="entry name" value="RecC_C"/>
</dbReference>
<feature type="domain" description="RecC C-terminal" evidence="1">
    <location>
        <begin position="2"/>
        <end position="85"/>
    </location>
</feature>
<dbReference type="Gene3D" id="1.10.10.990">
    <property type="match status" value="1"/>
</dbReference>
<keyword evidence="2" id="KW-0269">Exonuclease</keyword>
<keyword evidence="2" id="KW-0540">Nuclease</keyword>
<accession>A0A378MXJ8</accession>
<evidence type="ECO:0000313" key="3">
    <source>
        <dbReference type="Proteomes" id="UP000254802"/>
    </source>
</evidence>
<sequence length="112" mass="12860">MGISFNTYDDTIDESEIFEMSGLDNYRILNELLTINLAQQQRFFAEEQLKGNLPASYFAQIATQDLIGKITEMQAALSHYLASESRILSVNRELSWNAKPHPKRQYCQPISE</sequence>
<organism evidence="2 3">
    <name type="scientific">Mannheimia haemolytica</name>
    <name type="common">Pasteurella haemolytica</name>
    <dbReference type="NCBI Taxonomy" id="75985"/>
    <lineage>
        <taxon>Bacteria</taxon>
        <taxon>Pseudomonadati</taxon>
        <taxon>Pseudomonadota</taxon>
        <taxon>Gammaproteobacteria</taxon>
        <taxon>Pasteurellales</taxon>
        <taxon>Pasteurellaceae</taxon>
        <taxon>Mannheimia</taxon>
    </lineage>
</organism>
<evidence type="ECO:0000313" key="2">
    <source>
        <dbReference type="EMBL" id="STY60059.1"/>
    </source>
</evidence>
<reference evidence="2 3" key="1">
    <citation type="submission" date="2018-06" db="EMBL/GenBank/DDBJ databases">
        <authorList>
            <consortium name="Pathogen Informatics"/>
            <person name="Doyle S."/>
        </authorList>
    </citation>
    <scope>NUCLEOTIDE SEQUENCE [LARGE SCALE GENOMIC DNA]</scope>
    <source>
        <strain evidence="2 3">NCTC10638</strain>
    </source>
</reference>
<dbReference type="SUPFAM" id="SSF52980">
    <property type="entry name" value="Restriction endonuclease-like"/>
    <property type="match status" value="1"/>
</dbReference>
<gene>
    <name evidence="2" type="ORF">NCTC10638_01252</name>
</gene>
<dbReference type="InterPro" id="IPR011335">
    <property type="entry name" value="Restrct_endonuc-II-like"/>
</dbReference>
<dbReference type="AlphaFoldDB" id="A0A378MXJ8"/>
<evidence type="ECO:0000259" key="1">
    <source>
        <dbReference type="Pfam" id="PF17946"/>
    </source>
</evidence>
<dbReference type="Pfam" id="PF17946">
    <property type="entry name" value="RecC_C"/>
    <property type="match status" value="1"/>
</dbReference>